<keyword evidence="2" id="KW-0547">Nucleotide-binding</keyword>
<dbReference type="InterPro" id="IPR027417">
    <property type="entry name" value="P-loop_NTPase"/>
</dbReference>
<dbReference type="OrthoDB" id="9807827at2"/>
<dbReference type="CDD" id="cd00009">
    <property type="entry name" value="AAA"/>
    <property type="match status" value="1"/>
</dbReference>
<dbReference type="SUPFAM" id="SSF52172">
    <property type="entry name" value="CheY-like"/>
    <property type="match status" value="1"/>
</dbReference>
<dbReference type="PANTHER" id="PTHR32071:SF122">
    <property type="entry name" value="SIGMA FACTOR"/>
    <property type="match status" value="1"/>
</dbReference>
<dbReference type="GO" id="GO:0005524">
    <property type="term" value="F:ATP binding"/>
    <property type="evidence" value="ECO:0007669"/>
    <property type="project" value="UniProtKB-KW"/>
</dbReference>
<dbReference type="GO" id="GO:0006355">
    <property type="term" value="P:regulation of DNA-templated transcription"/>
    <property type="evidence" value="ECO:0007669"/>
    <property type="project" value="InterPro"/>
</dbReference>
<dbReference type="InterPro" id="IPR025943">
    <property type="entry name" value="Sigma_54_int_dom_ATP-bd_2"/>
</dbReference>
<dbReference type="GO" id="GO:0043565">
    <property type="term" value="F:sequence-specific DNA binding"/>
    <property type="evidence" value="ECO:0007669"/>
    <property type="project" value="InterPro"/>
</dbReference>
<evidence type="ECO:0000313" key="11">
    <source>
        <dbReference type="EMBL" id="PQO31433.1"/>
    </source>
</evidence>
<dbReference type="InterPro" id="IPR003593">
    <property type="entry name" value="AAA+_ATPase"/>
</dbReference>
<keyword evidence="6" id="KW-0238">DNA-binding</keyword>
<dbReference type="PROSITE" id="PS00688">
    <property type="entry name" value="SIGMA54_INTERACT_3"/>
    <property type="match status" value="1"/>
</dbReference>
<comment type="caution">
    <text evidence="11">The sequence shown here is derived from an EMBL/GenBank/DDBJ whole genome shotgun (WGS) entry which is preliminary data.</text>
</comment>
<dbReference type="FunFam" id="3.40.50.300:FF:000006">
    <property type="entry name" value="DNA-binding transcriptional regulator NtrC"/>
    <property type="match status" value="1"/>
</dbReference>
<dbReference type="InterPro" id="IPR009057">
    <property type="entry name" value="Homeodomain-like_sf"/>
</dbReference>
<evidence type="ECO:0000259" key="9">
    <source>
        <dbReference type="PROSITE" id="PS50045"/>
    </source>
</evidence>
<evidence type="ECO:0000256" key="7">
    <source>
        <dbReference type="ARBA" id="ARBA00023163"/>
    </source>
</evidence>
<keyword evidence="3" id="KW-0067">ATP-binding</keyword>
<dbReference type="PANTHER" id="PTHR32071">
    <property type="entry name" value="TRANSCRIPTIONAL REGULATORY PROTEIN"/>
    <property type="match status" value="1"/>
</dbReference>
<evidence type="ECO:0000259" key="10">
    <source>
        <dbReference type="PROSITE" id="PS50110"/>
    </source>
</evidence>
<dbReference type="PRINTS" id="PR01590">
    <property type="entry name" value="HTHFIS"/>
</dbReference>
<evidence type="ECO:0000256" key="8">
    <source>
        <dbReference type="PROSITE-ProRule" id="PRU00169"/>
    </source>
</evidence>
<dbReference type="FunFam" id="1.10.8.60:FF:000120">
    <property type="entry name" value="Sigma-54-dependent Fis family transcriptional regulator"/>
    <property type="match status" value="1"/>
</dbReference>
<dbReference type="Pfam" id="PF25601">
    <property type="entry name" value="AAA_lid_14"/>
    <property type="match status" value="1"/>
</dbReference>
<keyword evidence="1 8" id="KW-0597">Phosphoprotein</keyword>
<dbReference type="Gene3D" id="1.10.10.60">
    <property type="entry name" value="Homeodomain-like"/>
    <property type="match status" value="1"/>
</dbReference>
<evidence type="ECO:0000313" key="12">
    <source>
        <dbReference type="Proteomes" id="UP000240009"/>
    </source>
</evidence>
<evidence type="ECO:0000256" key="3">
    <source>
        <dbReference type="ARBA" id="ARBA00022840"/>
    </source>
</evidence>
<feature type="modified residue" description="4-aspartylphosphate" evidence="8">
    <location>
        <position position="55"/>
    </location>
</feature>
<dbReference type="InterPro" id="IPR058031">
    <property type="entry name" value="AAA_lid_NorR"/>
</dbReference>
<dbReference type="AlphaFoldDB" id="A0A2S8FGZ8"/>
<dbReference type="GO" id="GO:0000160">
    <property type="term" value="P:phosphorelay signal transduction system"/>
    <property type="evidence" value="ECO:0007669"/>
    <property type="project" value="UniProtKB-KW"/>
</dbReference>
<dbReference type="EMBL" id="PUIA01000037">
    <property type="protein sequence ID" value="PQO31433.1"/>
    <property type="molecule type" value="Genomic_DNA"/>
</dbReference>
<sequence>MMNQAQLLLIDDDRHVLESMGSWLREIGYAVDQASNLNQAIALIDDRPYDLILADVRLGDEDGFDVLRHCRAHHPGTTVIMITGYGTVETGIEALRAGAFDLLTKPLIDEELEMAIQRALSQQKVMQENQQLKQQLDLRFGLENIIGHDHRMLRIFDMVDSVADTRATVLITGESGTGKSLLARAIHRRSNRRDQPFIEVACGALPENLLESELFGHVAGSFTGATGNKVGKFKAADKGTIFLDEIGTAPFSMQVKLLRVLQELQFEPVGSTETETVDTRVVLATNENLANLVDRGQFRQDLFYRVNVINLELPPLRERISDIPRLADHFLAEVCQDTGRRVHGFSSEAVAALQRYKWPGNVRELQNVVERAVLLSKHDEITPDDMPSSIASGAPVSVSRSTGTSLKEALEGPERQIIREVLESNGWNRNETADQLGINRTTLYKKMKKLGLEELAGQRGSL</sequence>
<keyword evidence="5" id="KW-0805">Transcription regulation</keyword>
<reference evidence="11 12" key="1">
    <citation type="submission" date="2018-02" db="EMBL/GenBank/DDBJ databases">
        <title>Comparative genomes isolates from brazilian mangrove.</title>
        <authorList>
            <person name="Araujo J.E."/>
            <person name="Taketani R.G."/>
            <person name="Silva M.C.P."/>
            <person name="Loureco M.V."/>
            <person name="Andreote F.D."/>
        </authorList>
    </citation>
    <scope>NUCLEOTIDE SEQUENCE [LARGE SCALE GENOMIC DNA]</scope>
    <source>
        <strain evidence="11 12">HEX-2 MGV</strain>
    </source>
</reference>
<evidence type="ECO:0000256" key="1">
    <source>
        <dbReference type="ARBA" id="ARBA00022553"/>
    </source>
</evidence>
<dbReference type="PROSITE" id="PS00675">
    <property type="entry name" value="SIGMA54_INTERACT_1"/>
    <property type="match status" value="1"/>
</dbReference>
<dbReference type="Pfam" id="PF00072">
    <property type="entry name" value="Response_reg"/>
    <property type="match status" value="1"/>
</dbReference>
<dbReference type="InterPro" id="IPR025662">
    <property type="entry name" value="Sigma_54_int_dom_ATP-bd_1"/>
</dbReference>
<dbReference type="RefSeq" id="WP_105354330.1">
    <property type="nucleotide sequence ID" value="NZ_PUIA01000037.1"/>
</dbReference>
<dbReference type="SMART" id="SM00382">
    <property type="entry name" value="AAA"/>
    <property type="match status" value="1"/>
</dbReference>
<proteinExistence type="predicted"/>
<dbReference type="Pfam" id="PF02954">
    <property type="entry name" value="HTH_8"/>
    <property type="match status" value="1"/>
</dbReference>
<feature type="domain" description="Response regulatory" evidence="10">
    <location>
        <begin position="6"/>
        <end position="120"/>
    </location>
</feature>
<dbReference type="InterPro" id="IPR025944">
    <property type="entry name" value="Sigma_54_int_dom_CS"/>
</dbReference>
<organism evidence="11 12">
    <name type="scientific">Blastopirellula marina</name>
    <dbReference type="NCBI Taxonomy" id="124"/>
    <lineage>
        <taxon>Bacteria</taxon>
        <taxon>Pseudomonadati</taxon>
        <taxon>Planctomycetota</taxon>
        <taxon>Planctomycetia</taxon>
        <taxon>Pirellulales</taxon>
        <taxon>Pirellulaceae</taxon>
        <taxon>Blastopirellula</taxon>
    </lineage>
</organism>
<dbReference type="Gene3D" id="3.40.50.300">
    <property type="entry name" value="P-loop containing nucleotide triphosphate hydrolases"/>
    <property type="match status" value="1"/>
</dbReference>
<dbReference type="SUPFAM" id="SSF46689">
    <property type="entry name" value="Homeodomain-like"/>
    <property type="match status" value="1"/>
</dbReference>
<dbReference type="InterPro" id="IPR002197">
    <property type="entry name" value="HTH_Fis"/>
</dbReference>
<feature type="domain" description="Sigma-54 factor interaction" evidence="9">
    <location>
        <begin position="145"/>
        <end position="374"/>
    </location>
</feature>
<evidence type="ECO:0000256" key="4">
    <source>
        <dbReference type="ARBA" id="ARBA00023012"/>
    </source>
</evidence>
<dbReference type="Gene3D" id="1.10.8.60">
    <property type="match status" value="1"/>
</dbReference>
<gene>
    <name evidence="11" type="ORF">C5Y96_13175</name>
</gene>
<evidence type="ECO:0000256" key="5">
    <source>
        <dbReference type="ARBA" id="ARBA00023015"/>
    </source>
</evidence>
<dbReference type="SUPFAM" id="SSF52540">
    <property type="entry name" value="P-loop containing nucleoside triphosphate hydrolases"/>
    <property type="match status" value="1"/>
</dbReference>
<accession>A0A2S8FGZ8</accession>
<dbReference type="PROSITE" id="PS00676">
    <property type="entry name" value="SIGMA54_INTERACT_2"/>
    <property type="match status" value="1"/>
</dbReference>
<dbReference type="PROSITE" id="PS50110">
    <property type="entry name" value="RESPONSE_REGULATORY"/>
    <property type="match status" value="1"/>
</dbReference>
<dbReference type="Proteomes" id="UP000240009">
    <property type="component" value="Unassembled WGS sequence"/>
</dbReference>
<name>A0A2S8FGZ8_9BACT</name>
<dbReference type="PROSITE" id="PS50045">
    <property type="entry name" value="SIGMA54_INTERACT_4"/>
    <property type="match status" value="1"/>
</dbReference>
<dbReference type="Gene3D" id="3.40.50.2300">
    <property type="match status" value="1"/>
</dbReference>
<keyword evidence="7" id="KW-0804">Transcription</keyword>
<dbReference type="InterPro" id="IPR001789">
    <property type="entry name" value="Sig_transdc_resp-reg_receiver"/>
</dbReference>
<dbReference type="InterPro" id="IPR002078">
    <property type="entry name" value="Sigma_54_int"/>
</dbReference>
<evidence type="ECO:0000256" key="2">
    <source>
        <dbReference type="ARBA" id="ARBA00022741"/>
    </source>
</evidence>
<evidence type="ECO:0000256" key="6">
    <source>
        <dbReference type="ARBA" id="ARBA00023125"/>
    </source>
</evidence>
<protein>
    <submittedName>
        <fullName evidence="11">Sigma-54-dependent Fis family transcriptional regulator</fullName>
    </submittedName>
</protein>
<dbReference type="InterPro" id="IPR011006">
    <property type="entry name" value="CheY-like_superfamily"/>
</dbReference>
<keyword evidence="4" id="KW-0902">Two-component regulatory system</keyword>
<dbReference type="SMART" id="SM00448">
    <property type="entry name" value="REC"/>
    <property type="match status" value="1"/>
</dbReference>
<dbReference type="Pfam" id="PF00158">
    <property type="entry name" value="Sigma54_activat"/>
    <property type="match status" value="1"/>
</dbReference>